<name>A0A1H5LDZ1_9MICC</name>
<evidence type="ECO:0000313" key="2">
    <source>
        <dbReference type="Proteomes" id="UP000182725"/>
    </source>
</evidence>
<evidence type="ECO:0008006" key="3">
    <source>
        <dbReference type="Google" id="ProtNLM"/>
    </source>
</evidence>
<evidence type="ECO:0000313" key="1">
    <source>
        <dbReference type="EMBL" id="SEE75263.1"/>
    </source>
</evidence>
<dbReference type="SUPFAM" id="SSF49899">
    <property type="entry name" value="Concanavalin A-like lectins/glucanases"/>
    <property type="match status" value="1"/>
</dbReference>
<reference evidence="1 2" key="1">
    <citation type="submission" date="2016-10" db="EMBL/GenBank/DDBJ databases">
        <authorList>
            <person name="de Groot N.N."/>
        </authorList>
    </citation>
    <scope>NUCLEOTIDE SEQUENCE [LARGE SCALE GENOMIC DNA]</scope>
    <source>
        <strain evidence="1 2">DSM 22274</strain>
    </source>
</reference>
<dbReference type="Proteomes" id="UP000182725">
    <property type="component" value="Unassembled WGS sequence"/>
</dbReference>
<dbReference type="AlphaFoldDB" id="A0A1H5LDZ1"/>
<dbReference type="InterPro" id="IPR013320">
    <property type="entry name" value="ConA-like_dom_sf"/>
</dbReference>
<dbReference type="Gene3D" id="2.60.120.200">
    <property type="match status" value="1"/>
</dbReference>
<organism evidence="1 2">
    <name type="scientific">Arthrobacter alpinus</name>
    <dbReference type="NCBI Taxonomy" id="656366"/>
    <lineage>
        <taxon>Bacteria</taxon>
        <taxon>Bacillati</taxon>
        <taxon>Actinomycetota</taxon>
        <taxon>Actinomycetes</taxon>
        <taxon>Micrococcales</taxon>
        <taxon>Micrococcaceae</taxon>
        <taxon>Arthrobacter</taxon>
    </lineage>
</organism>
<sequence>MSRTLTALLHRRNKSTSLSGRHFSKRGKHLAIFVAVSMCMVAGAIPSHADGTASMAEDPGPVGSFAWKGFNWQKRFWGGAPQYNQSFDPANVSNPDANDYVTLKLSNPTGSAPAGAELQSTRQGFGYGTYSTTVEKNINLLQKEVVWGCLFPYDPDASPGFNEIDLCEASAWGGGASYGESWPVTQGHGYWFDASKPAGEGNSTITFDVTNDLILTHRLVWEPGKLTFETFAGEGYSGTLLKRTVMEGATVPVPAKEAIHFNLWVTGGGGGDPAHVVPETVVVRDFTFTPRDVPPLTLTAPAPTIGGTLRTGSTLTANTGAWTAGTTLQYQWYRSGTAIAGATAKTYKLDKSDKGGTIMVRVTGSKTGYTTVSKSSASTSPVG</sequence>
<gene>
    <name evidence="1" type="ORF">SAMN04489740_2420</name>
</gene>
<accession>A0A1H5LDZ1</accession>
<dbReference type="Gene3D" id="2.60.40.2700">
    <property type="match status" value="1"/>
</dbReference>
<dbReference type="EMBL" id="FNTV01000001">
    <property type="protein sequence ID" value="SEE75263.1"/>
    <property type="molecule type" value="Genomic_DNA"/>
</dbReference>
<protein>
    <recommendedName>
        <fullName evidence="3">GH16 domain-containing protein</fullName>
    </recommendedName>
</protein>
<proteinExistence type="predicted"/>